<evidence type="ECO:0000313" key="2">
    <source>
        <dbReference type="Proteomes" id="UP000008063"/>
    </source>
</evidence>
<feature type="non-terminal residue" evidence="1">
    <location>
        <position position="1"/>
    </location>
</feature>
<proteinExistence type="predicted"/>
<name>F8PWS1_SERL3</name>
<reference evidence="2" key="1">
    <citation type="journal article" date="2011" name="Science">
        <title>The plant cell wall-decomposing machinery underlies the functional diversity of forest fungi.</title>
        <authorList>
            <person name="Eastwood D.C."/>
            <person name="Floudas D."/>
            <person name="Binder M."/>
            <person name="Majcherczyk A."/>
            <person name="Schneider P."/>
            <person name="Aerts A."/>
            <person name="Asiegbu F.O."/>
            <person name="Baker S.E."/>
            <person name="Barry K."/>
            <person name="Bendiksby M."/>
            <person name="Blumentritt M."/>
            <person name="Coutinho P.M."/>
            <person name="Cullen D."/>
            <person name="de Vries R.P."/>
            <person name="Gathman A."/>
            <person name="Goodell B."/>
            <person name="Henrissat B."/>
            <person name="Ihrmark K."/>
            <person name="Kauserud H."/>
            <person name="Kohler A."/>
            <person name="LaButti K."/>
            <person name="Lapidus A."/>
            <person name="Lavin J.L."/>
            <person name="Lee Y.-H."/>
            <person name="Lindquist E."/>
            <person name="Lilly W."/>
            <person name="Lucas S."/>
            <person name="Morin E."/>
            <person name="Murat C."/>
            <person name="Oguiza J.A."/>
            <person name="Park J."/>
            <person name="Pisabarro A.G."/>
            <person name="Riley R."/>
            <person name="Rosling A."/>
            <person name="Salamov A."/>
            <person name="Schmidt O."/>
            <person name="Schmutz J."/>
            <person name="Skrede I."/>
            <person name="Stenlid J."/>
            <person name="Wiebenga A."/>
            <person name="Xie X."/>
            <person name="Kuees U."/>
            <person name="Hibbett D.S."/>
            <person name="Hoffmeister D."/>
            <person name="Hoegberg N."/>
            <person name="Martin F."/>
            <person name="Grigoriev I.V."/>
            <person name="Watkinson S.C."/>
        </authorList>
    </citation>
    <scope>NUCLEOTIDE SEQUENCE [LARGE SCALE GENOMIC DNA]</scope>
    <source>
        <strain evidence="2">strain S7.3</strain>
    </source>
</reference>
<dbReference type="PANTHER" id="PTHR31912:SF34">
    <property type="entry name" value="NOTOCHORD-RELATED PROTEIN"/>
    <property type="match status" value="1"/>
</dbReference>
<dbReference type="Proteomes" id="UP000008063">
    <property type="component" value="Unassembled WGS sequence"/>
</dbReference>
<evidence type="ECO:0000313" key="1">
    <source>
        <dbReference type="EMBL" id="EGN99248.1"/>
    </source>
</evidence>
<dbReference type="PANTHER" id="PTHR31912">
    <property type="entry name" value="IP13529P"/>
    <property type="match status" value="1"/>
</dbReference>
<keyword evidence="2" id="KW-1185">Reference proteome</keyword>
<dbReference type="STRING" id="936435.F8PWS1"/>
<gene>
    <name evidence="1" type="ORF">SERLA73DRAFT_24203</name>
</gene>
<dbReference type="OrthoDB" id="2506088at2759"/>
<feature type="non-terminal residue" evidence="1">
    <location>
        <position position="164"/>
    </location>
</feature>
<dbReference type="InParanoid" id="F8PWS1"/>
<dbReference type="HOGENOM" id="CLU_004591_3_1_1"/>
<dbReference type="OMA" id="WETEIVS"/>
<organism evidence="2">
    <name type="scientific">Serpula lacrymans var. lacrymans (strain S7.3)</name>
    <name type="common">Dry rot fungus</name>
    <dbReference type="NCBI Taxonomy" id="936435"/>
    <lineage>
        <taxon>Eukaryota</taxon>
        <taxon>Fungi</taxon>
        <taxon>Dikarya</taxon>
        <taxon>Basidiomycota</taxon>
        <taxon>Agaricomycotina</taxon>
        <taxon>Agaricomycetes</taxon>
        <taxon>Agaricomycetidae</taxon>
        <taxon>Boletales</taxon>
        <taxon>Coniophorineae</taxon>
        <taxon>Serpulaceae</taxon>
        <taxon>Serpula</taxon>
    </lineage>
</organism>
<dbReference type="EMBL" id="GL945480">
    <property type="protein sequence ID" value="EGN99248.1"/>
    <property type="molecule type" value="Genomic_DNA"/>
</dbReference>
<protein>
    <submittedName>
        <fullName evidence="1">Uncharacterized protein</fullName>
    </submittedName>
</protein>
<sequence length="164" mass="18966">DAPTEILHIILLRVIKYYWGQTIFLLERNKKTTTFQAWLASIKKDGLNDLNLNADYVCRYKGGLIGKHFKSLAQVMPFLIYDLVPKAVLESWNVIGSLVVLLWHTGIQHTERYLADLSRTIEDFLNLTAQCSPSILISKPKFHFLVHLVFYIRRFSPAIIFSTK</sequence>
<accession>F8PWS1</accession>
<dbReference type="AlphaFoldDB" id="F8PWS1"/>